<dbReference type="GO" id="GO:0016020">
    <property type="term" value="C:membrane"/>
    <property type="evidence" value="ECO:0007669"/>
    <property type="project" value="InterPro"/>
</dbReference>
<dbReference type="GO" id="GO:0007165">
    <property type="term" value="P:signal transduction"/>
    <property type="evidence" value="ECO:0007669"/>
    <property type="project" value="UniProtKB-KW"/>
</dbReference>
<keyword evidence="4 10" id="KW-0812">Transmembrane</keyword>
<protein>
    <submittedName>
        <fullName evidence="13">Methyl-accepting chemotaxis protein</fullName>
    </submittedName>
</protein>
<name>A0A5N7IPD7_9CLOT</name>
<dbReference type="Gene3D" id="3.30.450.20">
    <property type="entry name" value="PAS domain"/>
    <property type="match status" value="1"/>
</dbReference>
<evidence type="ECO:0000256" key="9">
    <source>
        <dbReference type="PROSITE-ProRule" id="PRU00284"/>
    </source>
</evidence>
<evidence type="ECO:0000256" key="3">
    <source>
        <dbReference type="ARBA" id="ARBA00022500"/>
    </source>
</evidence>
<accession>A0A5N7IPD7</accession>
<evidence type="ECO:0000256" key="6">
    <source>
        <dbReference type="ARBA" id="ARBA00023136"/>
    </source>
</evidence>
<keyword evidence="7 9" id="KW-0807">Transducer</keyword>
<keyword evidence="6 10" id="KW-0472">Membrane</keyword>
<dbReference type="PANTHER" id="PTHR32089">
    <property type="entry name" value="METHYL-ACCEPTING CHEMOTAXIS PROTEIN MCPB"/>
    <property type="match status" value="1"/>
</dbReference>
<evidence type="ECO:0000256" key="7">
    <source>
        <dbReference type="ARBA" id="ARBA00023224"/>
    </source>
</evidence>
<dbReference type="RefSeq" id="WP_152752477.1">
    <property type="nucleotide sequence ID" value="NZ_SPSE01000033.1"/>
</dbReference>
<comment type="similarity">
    <text evidence="8">Belongs to the methyl-accepting chemotaxis (MCP) protein family.</text>
</comment>
<dbReference type="Pfam" id="PF02743">
    <property type="entry name" value="dCache_1"/>
    <property type="match status" value="1"/>
</dbReference>
<dbReference type="AlphaFoldDB" id="A0A5N7IPD7"/>
<dbReference type="Gene3D" id="1.10.287.950">
    <property type="entry name" value="Methyl-accepting chemotaxis protein"/>
    <property type="match status" value="1"/>
</dbReference>
<evidence type="ECO:0000259" key="11">
    <source>
        <dbReference type="PROSITE" id="PS50111"/>
    </source>
</evidence>
<dbReference type="InterPro" id="IPR029151">
    <property type="entry name" value="Sensor-like_sf"/>
</dbReference>
<dbReference type="InterPro" id="IPR033479">
    <property type="entry name" value="dCache_1"/>
</dbReference>
<feature type="transmembrane region" description="Helical" evidence="10">
    <location>
        <begin position="309"/>
        <end position="331"/>
    </location>
</feature>
<dbReference type="InterPro" id="IPR004089">
    <property type="entry name" value="MCPsignal_dom"/>
</dbReference>
<sequence length="690" mass="75301">MKKISQKISLAIIFSVLLVSILIGAAGITKSKTIITTSTESNLMETSSKLSEKLNNTINIFQTKIEDLSIIIGNDVDVNQLKNNPKYGAEYTNKIVPLVTKFAQSGKINVDCYVTFLNEYSRNGFVLGPFLLDPDGKGFKNVNDLSNKISDMEANKKGNDWYYKPIELKKGFWTEPYSDPTTKIYMISYSVPIFSNGIMVGVAGMDIKFDTFKNMVNAQTVYNTGYASLLNSNYDFLVHPTFKPTDNLKTVNKGELKGFASYVDSNKTGVYKTTVGGKSKFIGFSKLINGDTLLVSVDSKEVLKDINSLTIFILVISLIGLILSIFVALYVSSRISTPIKRLTYLFKTSETGDLTVKSDIKSNDEVGQLSSAFNAMIENTKKLIINAKETSNQVLLTSKEVVDMSQTVQNIASQIAFAISELAKGAVEQATLASDGNYKTASIVDGLDKVVSDIYDVEKLVDTSKICLEIGSKSVMNQQSHMEESKFVKKNVVEAVIDLSNKSKEIEDILQFIASISTQTNLLALNAAIEAARAGEAGKGFSVVADEIRKLAEQTSNSVTKIDGIVKDVQIGVQTAVSEMKKDEAVVKNQDSALLSTIESFKEITKTVEGIATSIKNIVNVSTILNKSVIDTGDSISNIAAISEETAAGTEEIDASNQEQLTIVNNLANEMIKLTECSMLLQKSIKEFIV</sequence>
<dbReference type="PANTHER" id="PTHR32089:SF112">
    <property type="entry name" value="LYSOZYME-LIKE PROTEIN-RELATED"/>
    <property type="match status" value="1"/>
</dbReference>
<evidence type="ECO:0000256" key="1">
    <source>
        <dbReference type="ARBA" id="ARBA00004651"/>
    </source>
</evidence>
<evidence type="ECO:0000313" key="14">
    <source>
        <dbReference type="Proteomes" id="UP000342249"/>
    </source>
</evidence>
<evidence type="ECO:0000259" key="12">
    <source>
        <dbReference type="PROSITE" id="PS50885"/>
    </source>
</evidence>
<reference evidence="13 14" key="1">
    <citation type="journal article" date="2019" name="Lett. Appl. Microbiol.">
        <title>A case of 'blown pack' spoilage of vacuum-packaged pork likely associated with Clostridium estertheticum in Canada.</title>
        <authorList>
            <person name="Zhang P."/>
            <person name="Ward P."/>
            <person name="McMullen L.M."/>
            <person name="Yang X."/>
        </authorList>
    </citation>
    <scope>NUCLEOTIDE SEQUENCE [LARGE SCALE GENOMIC DNA]</scope>
    <source>
        <strain evidence="13 14">MA19</strain>
    </source>
</reference>
<dbReference type="Proteomes" id="UP000342249">
    <property type="component" value="Unassembled WGS sequence"/>
</dbReference>
<evidence type="ECO:0000256" key="10">
    <source>
        <dbReference type="SAM" id="Phobius"/>
    </source>
</evidence>
<dbReference type="CDD" id="cd06225">
    <property type="entry name" value="HAMP"/>
    <property type="match status" value="1"/>
</dbReference>
<dbReference type="SUPFAM" id="SSF103190">
    <property type="entry name" value="Sensory domain-like"/>
    <property type="match status" value="1"/>
</dbReference>
<keyword evidence="2" id="KW-1003">Cell membrane</keyword>
<gene>
    <name evidence="13" type="ORF">E4V82_12045</name>
</gene>
<dbReference type="CDD" id="cd12913">
    <property type="entry name" value="PDC1_MCP_like"/>
    <property type="match status" value="1"/>
</dbReference>
<evidence type="ECO:0000256" key="4">
    <source>
        <dbReference type="ARBA" id="ARBA00022692"/>
    </source>
</evidence>
<dbReference type="Gene3D" id="6.10.340.10">
    <property type="match status" value="1"/>
</dbReference>
<evidence type="ECO:0000256" key="5">
    <source>
        <dbReference type="ARBA" id="ARBA00022989"/>
    </source>
</evidence>
<organism evidence="13 14">
    <name type="scientific">Clostridium estertheticum</name>
    <dbReference type="NCBI Taxonomy" id="238834"/>
    <lineage>
        <taxon>Bacteria</taxon>
        <taxon>Bacillati</taxon>
        <taxon>Bacillota</taxon>
        <taxon>Clostridia</taxon>
        <taxon>Eubacteriales</taxon>
        <taxon>Clostridiaceae</taxon>
        <taxon>Clostridium</taxon>
    </lineage>
</organism>
<evidence type="ECO:0000256" key="8">
    <source>
        <dbReference type="ARBA" id="ARBA00029447"/>
    </source>
</evidence>
<dbReference type="PROSITE" id="PS50885">
    <property type="entry name" value="HAMP"/>
    <property type="match status" value="1"/>
</dbReference>
<comment type="caution">
    <text evidence="13">The sequence shown here is derived from an EMBL/GenBank/DDBJ whole genome shotgun (WGS) entry which is preliminary data.</text>
</comment>
<dbReference type="SMART" id="SM00304">
    <property type="entry name" value="HAMP"/>
    <property type="match status" value="1"/>
</dbReference>
<feature type="domain" description="Methyl-accepting transducer" evidence="11">
    <location>
        <begin position="404"/>
        <end position="654"/>
    </location>
</feature>
<feature type="domain" description="HAMP" evidence="12">
    <location>
        <begin position="333"/>
        <end position="385"/>
    </location>
</feature>
<dbReference type="Pfam" id="PF00015">
    <property type="entry name" value="MCPsignal"/>
    <property type="match status" value="1"/>
</dbReference>
<evidence type="ECO:0000313" key="13">
    <source>
        <dbReference type="EMBL" id="MPQ62837.1"/>
    </source>
</evidence>
<dbReference type="Pfam" id="PF00672">
    <property type="entry name" value="HAMP"/>
    <property type="match status" value="1"/>
</dbReference>
<dbReference type="InterPro" id="IPR003660">
    <property type="entry name" value="HAMP_dom"/>
</dbReference>
<keyword evidence="5 10" id="KW-1133">Transmembrane helix</keyword>
<proteinExistence type="inferred from homology"/>
<comment type="subcellular location">
    <subcellularLocation>
        <location evidence="1">Cell membrane</location>
        <topology evidence="1">Multi-pass membrane protein</topology>
    </subcellularLocation>
</comment>
<dbReference type="PROSITE" id="PS50111">
    <property type="entry name" value="CHEMOTAXIS_TRANSDUC_2"/>
    <property type="match status" value="1"/>
</dbReference>
<dbReference type="SUPFAM" id="SSF58104">
    <property type="entry name" value="Methyl-accepting chemotaxis protein (MCP) signaling domain"/>
    <property type="match status" value="1"/>
</dbReference>
<dbReference type="EMBL" id="SPSF01000032">
    <property type="protein sequence ID" value="MPQ62837.1"/>
    <property type="molecule type" value="Genomic_DNA"/>
</dbReference>
<evidence type="ECO:0000256" key="2">
    <source>
        <dbReference type="ARBA" id="ARBA00022475"/>
    </source>
</evidence>
<keyword evidence="3" id="KW-0145">Chemotaxis</keyword>
<dbReference type="SMART" id="SM00283">
    <property type="entry name" value="MA"/>
    <property type="match status" value="1"/>
</dbReference>